<gene>
    <name evidence="1" type="ORF">QE417_003294</name>
</gene>
<name>A0ABU3GWT6_9SPHI</name>
<dbReference type="EMBL" id="JAVLVU010000001">
    <property type="protein sequence ID" value="MDT3404222.1"/>
    <property type="molecule type" value="Genomic_DNA"/>
</dbReference>
<sequence length="219" mass="25468">MQKFITYDGLPLKSGGAHYINKFAASELYKRLIDFANHFTNAPQPLGVQLEFNSFFQGEKISFKLLWETIKRFGLPSWSLSQYIGSGTSVWTWNIVARQVDEALAFHEKFNKITFSVTWRFHFINPVNKRVLPGQDTIPIIDVRLHNSQIRFRCGSKYSVSVWFVLPFEELDAYAIEYIKAIKSQLPFTPSNKHWKLWTVNKDKLSSRKLDISILEDGK</sequence>
<dbReference type="Proteomes" id="UP001258315">
    <property type="component" value="Unassembled WGS sequence"/>
</dbReference>
<evidence type="ECO:0000313" key="2">
    <source>
        <dbReference type="Proteomes" id="UP001258315"/>
    </source>
</evidence>
<organism evidence="1 2">
    <name type="scientific">Mucilaginibacter terrae</name>
    <dbReference type="NCBI Taxonomy" id="1955052"/>
    <lineage>
        <taxon>Bacteria</taxon>
        <taxon>Pseudomonadati</taxon>
        <taxon>Bacteroidota</taxon>
        <taxon>Sphingobacteriia</taxon>
        <taxon>Sphingobacteriales</taxon>
        <taxon>Sphingobacteriaceae</taxon>
        <taxon>Mucilaginibacter</taxon>
    </lineage>
</organism>
<protein>
    <recommendedName>
        <fullName evidence="3">GyrI-like small molecule binding domain-containing protein</fullName>
    </recommendedName>
</protein>
<reference evidence="2" key="1">
    <citation type="submission" date="2023-07" db="EMBL/GenBank/DDBJ databases">
        <title>Functional and genomic diversity of the sorghum phyllosphere microbiome.</title>
        <authorList>
            <person name="Shade A."/>
        </authorList>
    </citation>
    <scope>NUCLEOTIDE SEQUENCE [LARGE SCALE GENOMIC DNA]</scope>
    <source>
        <strain evidence="2">SORGH_AS_0422</strain>
    </source>
</reference>
<proteinExistence type="predicted"/>
<dbReference type="RefSeq" id="WP_311951558.1">
    <property type="nucleotide sequence ID" value="NZ_JAVLVU010000001.1"/>
</dbReference>
<evidence type="ECO:0008006" key="3">
    <source>
        <dbReference type="Google" id="ProtNLM"/>
    </source>
</evidence>
<accession>A0ABU3GWT6</accession>
<comment type="caution">
    <text evidence="1">The sequence shown here is derived from an EMBL/GenBank/DDBJ whole genome shotgun (WGS) entry which is preliminary data.</text>
</comment>
<keyword evidence="2" id="KW-1185">Reference proteome</keyword>
<evidence type="ECO:0000313" key="1">
    <source>
        <dbReference type="EMBL" id="MDT3404222.1"/>
    </source>
</evidence>